<keyword evidence="2" id="KW-1185">Reference proteome</keyword>
<accession>A0A915KXI7</accession>
<evidence type="ECO:0000256" key="1">
    <source>
        <dbReference type="SAM" id="MobiDB-lite"/>
    </source>
</evidence>
<feature type="region of interest" description="Disordered" evidence="1">
    <location>
        <begin position="58"/>
        <end position="78"/>
    </location>
</feature>
<sequence>MEVGTSAQAESEIRGDNEYAETVDVEACALQNFAIDSDAEQLTDHSDDEEMLLDDAKNSATQQKNGRFESIGNLNSLG</sequence>
<protein>
    <submittedName>
        <fullName evidence="3">Uncharacterized protein</fullName>
    </submittedName>
</protein>
<proteinExistence type="predicted"/>
<evidence type="ECO:0000313" key="3">
    <source>
        <dbReference type="WBParaSite" id="nRc.2.0.1.t43184-RA"/>
    </source>
</evidence>
<dbReference type="Proteomes" id="UP000887565">
    <property type="component" value="Unplaced"/>
</dbReference>
<name>A0A915KXI7_ROMCU</name>
<dbReference type="AlphaFoldDB" id="A0A915KXI7"/>
<organism evidence="2 3">
    <name type="scientific">Romanomermis culicivorax</name>
    <name type="common">Nematode worm</name>
    <dbReference type="NCBI Taxonomy" id="13658"/>
    <lineage>
        <taxon>Eukaryota</taxon>
        <taxon>Metazoa</taxon>
        <taxon>Ecdysozoa</taxon>
        <taxon>Nematoda</taxon>
        <taxon>Enoplea</taxon>
        <taxon>Dorylaimia</taxon>
        <taxon>Mermithida</taxon>
        <taxon>Mermithoidea</taxon>
        <taxon>Mermithidae</taxon>
        <taxon>Romanomermis</taxon>
    </lineage>
</organism>
<dbReference type="WBParaSite" id="nRc.2.0.1.t43184-RA">
    <property type="protein sequence ID" value="nRc.2.0.1.t43184-RA"/>
    <property type="gene ID" value="nRc.2.0.1.g43184"/>
</dbReference>
<reference evidence="3" key="1">
    <citation type="submission" date="2022-11" db="UniProtKB">
        <authorList>
            <consortium name="WormBaseParasite"/>
        </authorList>
    </citation>
    <scope>IDENTIFICATION</scope>
</reference>
<evidence type="ECO:0000313" key="2">
    <source>
        <dbReference type="Proteomes" id="UP000887565"/>
    </source>
</evidence>